<evidence type="ECO:0000313" key="3">
    <source>
        <dbReference type="Proteomes" id="UP001620514"/>
    </source>
</evidence>
<evidence type="ECO:0008006" key="4">
    <source>
        <dbReference type="Google" id="ProtNLM"/>
    </source>
</evidence>
<feature type="transmembrane region" description="Helical" evidence="1">
    <location>
        <begin position="76"/>
        <end position="98"/>
    </location>
</feature>
<sequence length="171" mass="18415">MCDSLDQSAIHHLRVGEHVREVIDGTRRNADPSQIRGPLGACARAQFCIDDLLERLPVLFLIAGFGWAFYLHAGLVPFMVLSFFIGLGGGNAATYALWLPEQYPTSIRATAFAFSTSTGRFFAVGVSLCLGVAVSHFGTLGTPIAMTACIFVVGIIALRWAVETRGAPLRD</sequence>
<comment type="caution">
    <text evidence="2">The sequence shown here is derived from an EMBL/GenBank/DDBJ whole genome shotgun (WGS) entry which is preliminary data.</text>
</comment>
<dbReference type="EMBL" id="JBIYDN010000002">
    <property type="protein sequence ID" value="MFK4440947.1"/>
    <property type="molecule type" value="Genomic_DNA"/>
</dbReference>
<evidence type="ECO:0000256" key="1">
    <source>
        <dbReference type="SAM" id="Phobius"/>
    </source>
</evidence>
<keyword evidence="1" id="KW-0812">Transmembrane</keyword>
<feature type="transmembrane region" description="Helical" evidence="1">
    <location>
        <begin position="119"/>
        <end position="138"/>
    </location>
</feature>
<organism evidence="2 3">
    <name type="scientific">Caballeronia udeis</name>
    <dbReference type="NCBI Taxonomy" id="1232866"/>
    <lineage>
        <taxon>Bacteria</taxon>
        <taxon>Pseudomonadati</taxon>
        <taxon>Pseudomonadota</taxon>
        <taxon>Betaproteobacteria</taxon>
        <taxon>Burkholderiales</taxon>
        <taxon>Burkholderiaceae</taxon>
        <taxon>Caballeronia</taxon>
    </lineage>
</organism>
<reference evidence="2 3" key="1">
    <citation type="submission" date="2024-11" db="EMBL/GenBank/DDBJ databases">
        <title>Using genomics to understand microbial adaptation to soil warming.</title>
        <authorList>
            <person name="Deangelis K.M. PhD."/>
        </authorList>
    </citation>
    <scope>NUCLEOTIDE SEQUENCE [LARGE SCALE GENOMIC DNA]</scope>
    <source>
        <strain evidence="2 3">GAS97</strain>
    </source>
</reference>
<protein>
    <recommendedName>
        <fullName evidence="4">Major facilitator transporter</fullName>
    </recommendedName>
</protein>
<feature type="transmembrane region" description="Helical" evidence="1">
    <location>
        <begin position="52"/>
        <end position="70"/>
    </location>
</feature>
<dbReference type="Proteomes" id="UP001620514">
    <property type="component" value="Unassembled WGS sequence"/>
</dbReference>
<keyword evidence="1" id="KW-1133">Transmembrane helix</keyword>
<gene>
    <name evidence="2" type="ORF">ABH943_000953</name>
</gene>
<name>A0ABW8MBA6_9BURK</name>
<accession>A0ABW8MBA6</accession>
<feature type="transmembrane region" description="Helical" evidence="1">
    <location>
        <begin position="144"/>
        <end position="162"/>
    </location>
</feature>
<keyword evidence="1" id="KW-0472">Membrane</keyword>
<dbReference type="InterPro" id="IPR036259">
    <property type="entry name" value="MFS_trans_sf"/>
</dbReference>
<dbReference type="Gene3D" id="1.20.1250.20">
    <property type="entry name" value="MFS general substrate transporter like domains"/>
    <property type="match status" value="1"/>
</dbReference>
<dbReference type="SUPFAM" id="SSF103473">
    <property type="entry name" value="MFS general substrate transporter"/>
    <property type="match status" value="1"/>
</dbReference>
<evidence type="ECO:0000313" key="2">
    <source>
        <dbReference type="EMBL" id="MFK4440947.1"/>
    </source>
</evidence>
<proteinExistence type="predicted"/>
<keyword evidence="3" id="KW-1185">Reference proteome</keyword>